<sequence length="197" mass="22826">MKSLTPHQLSRTESLLRQLLRSIGSNKSISSFLVFIHPSFILYQAPIDKPIIFPNQIKKYLDSIGNENQRLSENDGRLVKRLISLSNDNSRYQQLPNFEYQDLNKGITCANCRRLFVHIVKRKCICDACGHQENVTGAVLRAVDEFKILFPDKRITTVQIHDWCQIVGFRTIRRILSQHYKAVGTGRWTYYIDSNKA</sequence>
<reference evidence="2" key="1">
    <citation type="journal article" date="2019" name="Int. J. Syst. Evol. Microbiol.">
        <title>The Global Catalogue of Microorganisms (GCM) 10K type strain sequencing project: providing services to taxonomists for standard genome sequencing and annotation.</title>
        <authorList>
            <consortium name="The Broad Institute Genomics Platform"/>
            <consortium name="The Broad Institute Genome Sequencing Center for Infectious Disease"/>
            <person name="Wu L."/>
            <person name="Ma J."/>
        </authorList>
    </citation>
    <scope>NUCLEOTIDE SEQUENCE [LARGE SCALE GENOMIC DNA]</scope>
    <source>
        <strain evidence="2">CGMCC 1.12376</strain>
    </source>
</reference>
<dbReference type="RefSeq" id="WP_379597934.1">
    <property type="nucleotide sequence ID" value="NZ_JBHUDE010000116.1"/>
</dbReference>
<comment type="caution">
    <text evidence="1">The sequence shown here is derived from an EMBL/GenBank/DDBJ whole genome shotgun (WGS) entry which is preliminary data.</text>
</comment>
<dbReference type="EMBL" id="JBHUDE010000116">
    <property type="protein sequence ID" value="MFD1608579.1"/>
    <property type="molecule type" value="Genomic_DNA"/>
</dbReference>
<evidence type="ECO:0000313" key="1">
    <source>
        <dbReference type="EMBL" id="MFD1608579.1"/>
    </source>
</evidence>
<accession>A0ABW4HSH2</accession>
<name>A0ABW4HSH2_9BACI</name>
<keyword evidence="2" id="KW-1185">Reference proteome</keyword>
<evidence type="ECO:0000313" key="2">
    <source>
        <dbReference type="Proteomes" id="UP001597221"/>
    </source>
</evidence>
<gene>
    <name evidence="1" type="ORF">ACFSBH_13170</name>
</gene>
<dbReference type="Proteomes" id="UP001597221">
    <property type="component" value="Unassembled WGS sequence"/>
</dbReference>
<evidence type="ECO:0008006" key="3">
    <source>
        <dbReference type="Google" id="ProtNLM"/>
    </source>
</evidence>
<protein>
    <recommendedName>
        <fullName evidence="3">NERD domain-containing protein</fullName>
    </recommendedName>
</protein>
<proteinExistence type="predicted"/>
<organism evidence="1 2">
    <name type="scientific">Oceanobacillus luteolus</name>
    <dbReference type="NCBI Taxonomy" id="1274358"/>
    <lineage>
        <taxon>Bacteria</taxon>
        <taxon>Bacillati</taxon>
        <taxon>Bacillota</taxon>
        <taxon>Bacilli</taxon>
        <taxon>Bacillales</taxon>
        <taxon>Bacillaceae</taxon>
        <taxon>Oceanobacillus</taxon>
    </lineage>
</organism>